<sequence length="66" mass="7644">MDKNKQKKDYASYNPAIIQKLKDKYGLTTQFIGQSLRGERTSETSGKICQDYKLMEKEIKNAIKNL</sequence>
<dbReference type="AlphaFoldDB" id="A0A940X694"/>
<reference evidence="1 2" key="1">
    <citation type="submission" date="2021-03" db="EMBL/GenBank/DDBJ databases">
        <title>Flavobacterium Flabelliformis Sp. Nov. And Flavobacterium Geliluteum Sp. Nov., Two Novel Multidrug Resistant Psychrophilic Species Isolated From Antarctica.</title>
        <authorList>
            <person name="Kralova S."/>
            <person name="Busse H.J."/>
            <person name="Bezdicek M."/>
            <person name="Nykrynova M."/>
            <person name="Kroupova E."/>
            <person name="Krsek D."/>
            <person name="Sedlacek I."/>
        </authorList>
    </citation>
    <scope>NUCLEOTIDE SEQUENCE [LARGE SCALE GENOMIC DNA]</scope>
    <source>
        <strain evidence="1 2">P7388</strain>
    </source>
</reference>
<accession>A0A940X694</accession>
<comment type="caution">
    <text evidence="1">The sequence shown here is derived from an EMBL/GenBank/DDBJ whole genome shotgun (WGS) entry which is preliminary data.</text>
</comment>
<name>A0A940X694_9FLAO</name>
<dbReference type="Proteomes" id="UP000675047">
    <property type="component" value="Unassembled WGS sequence"/>
</dbReference>
<proteinExistence type="predicted"/>
<gene>
    <name evidence="1" type="ORF">J3495_04905</name>
</gene>
<organism evidence="1 2">
    <name type="scientific">Flavobacterium geliluteum</name>
    <dbReference type="NCBI Taxonomy" id="2816120"/>
    <lineage>
        <taxon>Bacteria</taxon>
        <taxon>Pseudomonadati</taxon>
        <taxon>Bacteroidota</taxon>
        <taxon>Flavobacteriia</taxon>
        <taxon>Flavobacteriales</taxon>
        <taxon>Flavobacteriaceae</taxon>
        <taxon>Flavobacterium</taxon>
    </lineage>
</organism>
<dbReference type="RefSeq" id="WP_210665451.1">
    <property type="nucleotide sequence ID" value="NZ_JAGFBV010000005.1"/>
</dbReference>
<protein>
    <submittedName>
        <fullName evidence="1">Uncharacterized protein</fullName>
    </submittedName>
</protein>
<dbReference type="EMBL" id="JAGFBV010000005">
    <property type="protein sequence ID" value="MBP4137419.1"/>
    <property type="molecule type" value="Genomic_DNA"/>
</dbReference>
<evidence type="ECO:0000313" key="2">
    <source>
        <dbReference type="Proteomes" id="UP000675047"/>
    </source>
</evidence>
<keyword evidence="2" id="KW-1185">Reference proteome</keyword>
<evidence type="ECO:0000313" key="1">
    <source>
        <dbReference type="EMBL" id="MBP4137419.1"/>
    </source>
</evidence>